<comment type="similarity">
    <text evidence="2">Belongs to the PAP/fibrillin family.</text>
</comment>
<evidence type="ECO:0000313" key="7">
    <source>
        <dbReference type="Proteomes" id="UP000008311"/>
    </source>
</evidence>
<dbReference type="eggNOG" id="ENOG502QRU1">
    <property type="taxonomic scope" value="Eukaryota"/>
</dbReference>
<evidence type="ECO:0000313" key="6">
    <source>
        <dbReference type="EMBL" id="EEF40174.1"/>
    </source>
</evidence>
<dbReference type="KEGG" id="rcu:8275121"/>
<evidence type="ECO:0000256" key="2">
    <source>
        <dbReference type="ARBA" id="ARBA00005845"/>
    </source>
</evidence>
<accession>B9S880</accession>
<dbReference type="InterPro" id="IPR039633">
    <property type="entry name" value="PAP"/>
</dbReference>
<evidence type="ECO:0000259" key="5">
    <source>
        <dbReference type="Pfam" id="PF04755"/>
    </source>
</evidence>
<dbReference type="EMBL" id="EQ973890">
    <property type="protein sequence ID" value="EEF40174.1"/>
    <property type="molecule type" value="Genomic_DNA"/>
</dbReference>
<dbReference type="InterPro" id="IPR006843">
    <property type="entry name" value="PAP/fibrillin_dom"/>
</dbReference>
<dbReference type="OrthoDB" id="201321at2759"/>
<name>B9S880_RICCO</name>
<keyword evidence="3" id="KW-0934">Plastid</keyword>
<evidence type="ECO:0000256" key="1">
    <source>
        <dbReference type="ARBA" id="ARBA00004474"/>
    </source>
</evidence>
<dbReference type="STRING" id="3988.B9S880"/>
<dbReference type="AlphaFoldDB" id="B9S880"/>
<keyword evidence="7" id="KW-1185">Reference proteome</keyword>
<keyword evidence="4" id="KW-0809">Transit peptide</keyword>
<dbReference type="OMA" id="WLDITYV"/>
<gene>
    <name evidence="6" type="ORF">RCOM_1731920</name>
</gene>
<protein>
    <submittedName>
        <fullName evidence="6">Structural molecule, putative</fullName>
    </submittedName>
</protein>
<dbReference type="Proteomes" id="UP000008311">
    <property type="component" value="Unassembled WGS sequence"/>
</dbReference>
<feature type="domain" description="Plastid lipid-associated protein/fibrillin conserved" evidence="5">
    <location>
        <begin position="80"/>
        <end position="262"/>
    </location>
</feature>
<dbReference type="PANTHER" id="PTHR31906">
    <property type="entry name" value="PLASTID-LIPID-ASSOCIATED PROTEIN 4, CHLOROPLASTIC-RELATED"/>
    <property type="match status" value="1"/>
</dbReference>
<reference evidence="7" key="1">
    <citation type="journal article" date="2010" name="Nat. Biotechnol.">
        <title>Draft genome sequence of the oilseed species Ricinus communis.</title>
        <authorList>
            <person name="Chan A.P."/>
            <person name="Crabtree J."/>
            <person name="Zhao Q."/>
            <person name="Lorenzi H."/>
            <person name="Orvis J."/>
            <person name="Puiu D."/>
            <person name="Melake-Berhan A."/>
            <person name="Jones K.M."/>
            <person name="Redman J."/>
            <person name="Chen G."/>
            <person name="Cahoon E.B."/>
            <person name="Gedil M."/>
            <person name="Stanke M."/>
            <person name="Haas B.J."/>
            <person name="Wortman J.R."/>
            <person name="Fraser-Liggett C.M."/>
            <person name="Ravel J."/>
            <person name="Rabinowicz P.D."/>
        </authorList>
    </citation>
    <scope>NUCLEOTIDE SEQUENCE [LARGE SCALE GENOMIC DNA]</scope>
    <source>
        <strain evidence="7">cv. Hale</strain>
    </source>
</reference>
<dbReference type="GO" id="GO:0010236">
    <property type="term" value="P:plastoquinone biosynthetic process"/>
    <property type="evidence" value="ECO:0000318"/>
    <property type="project" value="GO_Central"/>
</dbReference>
<sequence length="266" mass="29760">MATKLVQPASQVIPAIPRITKIHTTAYRSLLATHPWTRDAKFGEGFVPIHITKVAEQTSGLVGDNKDIEENGKNNRTVSQIKEDLYHALQGTNRGIFGVKSEKKSEIHGLVELLESQNPTADPTVNLDKVDGCWKLLYSTITILGSKRTKLGLRDFISLGDLFQNIDVTKGKAVNVIKFNVRGLNLLNGQLTIEASFQISSKSRVEIKYDSSTITPDQLMNMFRKNYDLLLGIFNPEGWLDITYVDDNTRIGRDDKGNIFILERSV</sequence>
<evidence type="ECO:0000256" key="3">
    <source>
        <dbReference type="ARBA" id="ARBA00022640"/>
    </source>
</evidence>
<comment type="subcellular location">
    <subcellularLocation>
        <location evidence="1">Plastid</location>
    </subcellularLocation>
</comment>
<organism evidence="6 7">
    <name type="scientific">Ricinus communis</name>
    <name type="common">Castor bean</name>
    <dbReference type="NCBI Taxonomy" id="3988"/>
    <lineage>
        <taxon>Eukaryota</taxon>
        <taxon>Viridiplantae</taxon>
        <taxon>Streptophyta</taxon>
        <taxon>Embryophyta</taxon>
        <taxon>Tracheophyta</taxon>
        <taxon>Spermatophyta</taxon>
        <taxon>Magnoliopsida</taxon>
        <taxon>eudicotyledons</taxon>
        <taxon>Gunneridae</taxon>
        <taxon>Pentapetalae</taxon>
        <taxon>rosids</taxon>
        <taxon>fabids</taxon>
        <taxon>Malpighiales</taxon>
        <taxon>Euphorbiaceae</taxon>
        <taxon>Acalyphoideae</taxon>
        <taxon>Acalypheae</taxon>
        <taxon>Ricinus</taxon>
    </lineage>
</organism>
<dbReference type="InParanoid" id="B9S880"/>
<dbReference type="FunCoup" id="B9S880">
    <property type="interactions" value="799"/>
</dbReference>
<proteinExistence type="inferred from homology"/>
<dbReference type="GO" id="GO:0009535">
    <property type="term" value="C:chloroplast thylakoid membrane"/>
    <property type="evidence" value="ECO:0000318"/>
    <property type="project" value="GO_Central"/>
</dbReference>
<dbReference type="Pfam" id="PF04755">
    <property type="entry name" value="PAP_fibrillin"/>
    <property type="match status" value="1"/>
</dbReference>
<evidence type="ECO:0000256" key="4">
    <source>
        <dbReference type="ARBA" id="ARBA00022946"/>
    </source>
</evidence>